<evidence type="ECO:0000256" key="1">
    <source>
        <dbReference type="ARBA" id="ARBA00010641"/>
    </source>
</evidence>
<evidence type="ECO:0000256" key="4">
    <source>
        <dbReference type="ARBA" id="ARBA00023163"/>
    </source>
</evidence>
<dbReference type="InterPro" id="IPR013324">
    <property type="entry name" value="RNA_pol_sigma_r3/r4-like"/>
</dbReference>
<keyword evidence="4" id="KW-0804">Transcription</keyword>
<keyword evidence="2" id="KW-0805">Transcription regulation</keyword>
<dbReference type="KEGG" id="chya:V22_17380"/>
<keyword evidence="3" id="KW-0731">Sigma factor</keyword>
<dbReference type="PANTHER" id="PTHR43133:SF51">
    <property type="entry name" value="RNA POLYMERASE SIGMA FACTOR"/>
    <property type="match status" value="1"/>
</dbReference>
<dbReference type="GO" id="GO:0006352">
    <property type="term" value="P:DNA-templated transcription initiation"/>
    <property type="evidence" value="ECO:0007669"/>
    <property type="project" value="InterPro"/>
</dbReference>
<evidence type="ECO:0000259" key="6">
    <source>
        <dbReference type="Pfam" id="PF08281"/>
    </source>
</evidence>
<dbReference type="InterPro" id="IPR036388">
    <property type="entry name" value="WH-like_DNA-bd_sf"/>
</dbReference>
<gene>
    <name evidence="7" type="ORF">V22_17380</name>
</gene>
<dbReference type="Gene3D" id="1.10.10.10">
    <property type="entry name" value="Winged helix-like DNA-binding domain superfamily/Winged helix DNA-binding domain"/>
    <property type="match status" value="1"/>
</dbReference>
<reference evidence="7 8" key="1">
    <citation type="submission" date="2019-02" db="EMBL/GenBank/DDBJ databases">
        <title>Deep-cultivation of Planctomycetes and their phenomic and genomic characterization uncovers novel biology.</title>
        <authorList>
            <person name="Wiegand S."/>
            <person name="Jogler M."/>
            <person name="Boedeker C."/>
            <person name="Pinto D."/>
            <person name="Vollmers J."/>
            <person name="Rivas-Marin E."/>
            <person name="Kohn T."/>
            <person name="Peeters S.H."/>
            <person name="Heuer A."/>
            <person name="Rast P."/>
            <person name="Oberbeckmann S."/>
            <person name="Bunk B."/>
            <person name="Jeske O."/>
            <person name="Meyerdierks A."/>
            <person name="Storesund J.E."/>
            <person name="Kallscheuer N."/>
            <person name="Luecker S."/>
            <person name="Lage O.M."/>
            <person name="Pohl T."/>
            <person name="Merkel B.J."/>
            <person name="Hornburger P."/>
            <person name="Mueller R.-W."/>
            <person name="Bruemmer F."/>
            <person name="Labrenz M."/>
            <person name="Spormann A.M."/>
            <person name="Op den Camp H."/>
            <person name="Overmann J."/>
            <person name="Amann R."/>
            <person name="Jetten M.S.M."/>
            <person name="Mascher T."/>
            <person name="Medema M.H."/>
            <person name="Devos D.P."/>
            <person name="Kaster A.-K."/>
            <person name="Ovreas L."/>
            <person name="Rohde M."/>
            <person name="Galperin M.Y."/>
            <person name="Jogler C."/>
        </authorList>
    </citation>
    <scope>NUCLEOTIDE SEQUENCE [LARGE SCALE GENOMIC DNA]</scope>
    <source>
        <strain evidence="7 8">V22</strain>
    </source>
</reference>
<accession>A0A517T7Z7</accession>
<dbReference type="InterPro" id="IPR014284">
    <property type="entry name" value="RNA_pol_sigma-70_dom"/>
</dbReference>
<dbReference type="Pfam" id="PF04542">
    <property type="entry name" value="Sigma70_r2"/>
    <property type="match status" value="1"/>
</dbReference>
<name>A0A517T7Z7_9PLAN</name>
<feature type="domain" description="RNA polymerase sigma factor 70 region 4 type 2" evidence="6">
    <location>
        <begin position="105"/>
        <end position="157"/>
    </location>
</feature>
<dbReference type="OrthoDB" id="263192at2"/>
<feature type="domain" description="RNA polymerase sigma-70 region 2" evidence="5">
    <location>
        <begin position="14"/>
        <end position="78"/>
    </location>
</feature>
<dbReference type="PANTHER" id="PTHR43133">
    <property type="entry name" value="RNA POLYMERASE ECF-TYPE SIGMA FACTO"/>
    <property type="match status" value="1"/>
</dbReference>
<comment type="similarity">
    <text evidence="1">Belongs to the sigma-70 factor family. ECF subfamily.</text>
</comment>
<dbReference type="AlphaFoldDB" id="A0A517T7Z7"/>
<dbReference type="SUPFAM" id="SSF88946">
    <property type="entry name" value="Sigma2 domain of RNA polymerase sigma factors"/>
    <property type="match status" value="1"/>
</dbReference>
<dbReference type="SUPFAM" id="SSF88659">
    <property type="entry name" value="Sigma3 and sigma4 domains of RNA polymerase sigma factors"/>
    <property type="match status" value="1"/>
</dbReference>
<dbReference type="NCBIfam" id="TIGR02937">
    <property type="entry name" value="sigma70-ECF"/>
    <property type="match status" value="1"/>
</dbReference>
<dbReference type="InterPro" id="IPR007627">
    <property type="entry name" value="RNA_pol_sigma70_r2"/>
</dbReference>
<dbReference type="RefSeq" id="WP_145261715.1">
    <property type="nucleotide sequence ID" value="NZ_CP036316.1"/>
</dbReference>
<evidence type="ECO:0000256" key="3">
    <source>
        <dbReference type="ARBA" id="ARBA00023082"/>
    </source>
</evidence>
<dbReference type="GO" id="GO:0016987">
    <property type="term" value="F:sigma factor activity"/>
    <property type="evidence" value="ECO:0007669"/>
    <property type="project" value="UniProtKB-KW"/>
</dbReference>
<sequence>MEQSSDHTLRVQQLFVHHQSQLKAFAFALCSDFVQADDLMQEAFLTVSNKAHEFDLESNFLAWSRAIVRFKLLEARRASGAKSVEYIEALAATCPENWADEDRLQALTKCLGALAPKAREIVTLRYKQEYSPVQIAELLSRTVNSINVALSKARTTLRLCMDQQLKTEGQA</sequence>
<evidence type="ECO:0000313" key="8">
    <source>
        <dbReference type="Proteomes" id="UP000319976"/>
    </source>
</evidence>
<dbReference type="Gene3D" id="1.10.1740.10">
    <property type="match status" value="1"/>
</dbReference>
<dbReference type="InterPro" id="IPR013325">
    <property type="entry name" value="RNA_pol_sigma_r2"/>
</dbReference>
<keyword evidence="8" id="KW-1185">Reference proteome</keyword>
<protein>
    <submittedName>
        <fullName evidence="7">RNA polymerase sigma factor</fullName>
    </submittedName>
</protein>
<dbReference type="InterPro" id="IPR013249">
    <property type="entry name" value="RNA_pol_sigma70_r4_t2"/>
</dbReference>
<dbReference type="InterPro" id="IPR039425">
    <property type="entry name" value="RNA_pol_sigma-70-like"/>
</dbReference>
<dbReference type="Proteomes" id="UP000319976">
    <property type="component" value="Chromosome"/>
</dbReference>
<dbReference type="Pfam" id="PF08281">
    <property type="entry name" value="Sigma70_r4_2"/>
    <property type="match status" value="1"/>
</dbReference>
<evidence type="ECO:0000313" key="7">
    <source>
        <dbReference type="EMBL" id="QDT64504.1"/>
    </source>
</evidence>
<dbReference type="EMBL" id="CP036316">
    <property type="protein sequence ID" value="QDT64504.1"/>
    <property type="molecule type" value="Genomic_DNA"/>
</dbReference>
<organism evidence="7 8">
    <name type="scientific">Calycomorphotria hydatis</name>
    <dbReference type="NCBI Taxonomy" id="2528027"/>
    <lineage>
        <taxon>Bacteria</taxon>
        <taxon>Pseudomonadati</taxon>
        <taxon>Planctomycetota</taxon>
        <taxon>Planctomycetia</taxon>
        <taxon>Planctomycetales</taxon>
        <taxon>Planctomycetaceae</taxon>
        <taxon>Calycomorphotria</taxon>
    </lineage>
</organism>
<evidence type="ECO:0000259" key="5">
    <source>
        <dbReference type="Pfam" id="PF04542"/>
    </source>
</evidence>
<dbReference type="GO" id="GO:0003677">
    <property type="term" value="F:DNA binding"/>
    <property type="evidence" value="ECO:0007669"/>
    <property type="project" value="InterPro"/>
</dbReference>
<evidence type="ECO:0000256" key="2">
    <source>
        <dbReference type="ARBA" id="ARBA00023015"/>
    </source>
</evidence>
<proteinExistence type="inferred from homology"/>